<dbReference type="Pfam" id="PF12902">
    <property type="entry name" value="Ferritin-like"/>
    <property type="match status" value="1"/>
</dbReference>
<dbReference type="RefSeq" id="WP_206724764.1">
    <property type="nucleotide sequence ID" value="NZ_CP071090.1"/>
</dbReference>
<dbReference type="InterPro" id="IPR009078">
    <property type="entry name" value="Ferritin-like_SF"/>
</dbReference>
<proteinExistence type="predicted"/>
<feature type="domain" description="Iminophenyl-pyruvate dimer synthase" evidence="2">
    <location>
        <begin position="25"/>
        <end position="229"/>
    </location>
</feature>
<organism evidence="3 4">
    <name type="scientific">Pyxidicoccus parkwayensis</name>
    <dbReference type="NCBI Taxonomy" id="2813578"/>
    <lineage>
        <taxon>Bacteria</taxon>
        <taxon>Pseudomonadati</taxon>
        <taxon>Myxococcota</taxon>
        <taxon>Myxococcia</taxon>
        <taxon>Myxococcales</taxon>
        <taxon>Cystobacterineae</taxon>
        <taxon>Myxococcaceae</taxon>
        <taxon>Pyxidicoccus</taxon>
    </lineage>
</organism>
<name>A0ABX7NWE9_9BACT</name>
<dbReference type="Proteomes" id="UP000662747">
    <property type="component" value="Chromosome"/>
</dbReference>
<dbReference type="InterPro" id="IPR026820">
    <property type="entry name" value="VioB/RebD_dom"/>
</dbReference>
<keyword evidence="4" id="KW-1185">Reference proteome</keyword>
<accession>A0ABX7NWE9</accession>
<protein>
    <submittedName>
        <fullName evidence="3">Ferritin-like protein</fullName>
    </submittedName>
</protein>
<sequence length="345" mass="37847">MLKINPRYVAQVRAAAGPEDLHGMVQSAIELEHATIPTYLCAYFTLKRGTNQPIAEIIRSVLIEEMLHMSIASNLLIALGGHPSIDNPAFVPKYPGPLPMGIGDGLIVPLARCSIELVRDVFMKIEEPVDPLPLKAFAAETPSYSTIGEFYAAIADKLREFGPSAFSRPSGPQMLNNNWFPADELFRIHDVDSACSAIDIIVRQGEGTKISPVDLEGGIAHYYRFEQIVKGRRLVAAPKAEHGYAFAGAPLTLDLRNVWNMQENPDPDKLPPGSRARQVSLQFAAAYTSLLRALHEAFNGKPDAINQAMGLMYELRLLSQQVLETPLPDSPGQSTGLSFRYQPSI</sequence>
<dbReference type="PANTHER" id="PTHR34400:SF4">
    <property type="entry name" value="MEMBRANE PROTEIN"/>
    <property type="match status" value="1"/>
</dbReference>
<evidence type="ECO:0000313" key="4">
    <source>
        <dbReference type="Proteomes" id="UP000662747"/>
    </source>
</evidence>
<gene>
    <name evidence="3" type="ORF">JY651_50310</name>
</gene>
<feature type="region of interest" description="Disordered" evidence="1">
    <location>
        <begin position="326"/>
        <end position="345"/>
    </location>
</feature>
<dbReference type="Gene3D" id="1.20.1260.10">
    <property type="match status" value="1"/>
</dbReference>
<feature type="compositionally biased region" description="Polar residues" evidence="1">
    <location>
        <begin position="331"/>
        <end position="345"/>
    </location>
</feature>
<dbReference type="PANTHER" id="PTHR34400">
    <property type="match status" value="1"/>
</dbReference>
<evidence type="ECO:0000313" key="3">
    <source>
        <dbReference type="EMBL" id="QSQ23189.1"/>
    </source>
</evidence>
<evidence type="ECO:0000259" key="2">
    <source>
        <dbReference type="Pfam" id="PF12902"/>
    </source>
</evidence>
<dbReference type="SUPFAM" id="SSF47240">
    <property type="entry name" value="Ferritin-like"/>
    <property type="match status" value="1"/>
</dbReference>
<dbReference type="EMBL" id="CP071090">
    <property type="protein sequence ID" value="QSQ23189.1"/>
    <property type="molecule type" value="Genomic_DNA"/>
</dbReference>
<reference evidence="3 4" key="1">
    <citation type="submission" date="2021-02" db="EMBL/GenBank/DDBJ databases">
        <title>De Novo genome assembly of isolated myxobacteria.</title>
        <authorList>
            <person name="Stevens D.C."/>
        </authorList>
    </citation>
    <scope>NUCLEOTIDE SEQUENCE [LARGE SCALE GENOMIC DNA]</scope>
    <source>
        <strain evidence="4">SCPEA02</strain>
    </source>
</reference>
<dbReference type="InterPro" id="IPR012347">
    <property type="entry name" value="Ferritin-like"/>
</dbReference>
<evidence type="ECO:0000256" key="1">
    <source>
        <dbReference type="SAM" id="MobiDB-lite"/>
    </source>
</evidence>